<keyword evidence="16 18" id="KW-0472">Membrane</keyword>
<dbReference type="PANTHER" id="PTHR46552">
    <property type="entry name" value="NADH-UBIQUINONE OXIDOREDUCTASE CHAIN 2"/>
    <property type="match status" value="1"/>
</dbReference>
<dbReference type="Pfam" id="PF00361">
    <property type="entry name" value="Proton_antipo_M"/>
    <property type="match status" value="1"/>
</dbReference>
<dbReference type="GO" id="GO:0008137">
    <property type="term" value="F:NADH dehydrogenase (ubiquinone) activity"/>
    <property type="evidence" value="ECO:0007669"/>
    <property type="project" value="UniProtKB-EC"/>
</dbReference>
<accession>C4NCI1</accession>
<feature type="transmembrane region" description="Helical" evidence="18">
    <location>
        <begin position="198"/>
        <end position="223"/>
    </location>
</feature>
<reference evidence="20" key="1">
    <citation type="journal article" date="2009" name="Mol. Biol. Evol.">
        <title>Characterization of 67 mitochondrial tRNA gene rearrangements in the Hymenoptera suggests that mitochondrial tRNA gene position is selectively neutral.</title>
        <authorList>
            <person name="Dowton M."/>
            <person name="Cameron S.L."/>
            <person name="Dowavic J.I."/>
            <person name="Austin A.D."/>
            <person name="Whiting M.F."/>
        </authorList>
    </citation>
    <scope>NUCLEOTIDE SEQUENCE</scope>
</reference>
<dbReference type="EC" id="7.1.1.2" evidence="4 18"/>
<keyword evidence="6" id="KW-0813">Transport</keyword>
<keyword evidence="15 18" id="KW-0496">Mitochondrion</keyword>
<keyword evidence="13 18" id="KW-0520">NAD</keyword>
<evidence type="ECO:0000256" key="1">
    <source>
        <dbReference type="ARBA" id="ARBA00003257"/>
    </source>
</evidence>
<evidence type="ECO:0000256" key="8">
    <source>
        <dbReference type="ARBA" id="ARBA00022692"/>
    </source>
</evidence>
<evidence type="ECO:0000313" key="20">
    <source>
        <dbReference type="EMBL" id="ACJ69625.1"/>
    </source>
</evidence>
<gene>
    <name evidence="20" type="primary">ND2</name>
</gene>
<evidence type="ECO:0000256" key="15">
    <source>
        <dbReference type="ARBA" id="ARBA00023128"/>
    </source>
</evidence>
<evidence type="ECO:0000256" key="5">
    <source>
        <dbReference type="ARBA" id="ARBA00021008"/>
    </source>
</evidence>
<evidence type="ECO:0000256" key="14">
    <source>
        <dbReference type="ARBA" id="ARBA00023075"/>
    </source>
</evidence>
<evidence type="ECO:0000256" key="13">
    <source>
        <dbReference type="ARBA" id="ARBA00023027"/>
    </source>
</evidence>
<feature type="transmembrane region" description="Helical" evidence="18">
    <location>
        <begin position="235"/>
        <end position="258"/>
    </location>
</feature>
<feature type="transmembrane region" description="Helical" evidence="18">
    <location>
        <begin position="91"/>
        <end position="110"/>
    </location>
</feature>
<evidence type="ECO:0000256" key="7">
    <source>
        <dbReference type="ARBA" id="ARBA00022660"/>
    </source>
</evidence>
<sequence>MIKFFMMIILFPILFISPFIAISMNSWFTIWMILELNLLSFIPFIIFFNKYFKECSLKYFIIQASSSSIFIFFSIINSLMNFNMLNNKINYLIIIMLNLTILMKLGSAPFHSWFINLMNNLSWLNCFILASWQKIIPLMLLSFNFNKFIIIYSALLSSIISSILGNNHQALRMIMSFSSIINLSWMLIILMFSNKLLMLFFILYLLNNISLMMMFNYLNIFYINQMIMLKNNFKYYLMINFFSLANLPPFLGFIMKWSSIIILSMTLNHLLLLIFIMMSLMSFLFYTRIMLSLLLFYKFYNKINLIKFYKMNFKFIKILIYCSPLMLWLMNSWIF</sequence>
<reference evidence="20" key="2">
    <citation type="journal article" date="2009" name="Mol. Phylogenet. Evol.">
        <title>Phylogenetic approaches for the analysis of mitochondrial genome sequence data in the Hymenoptera--a lineage with both rapidly and slowly evolving mitochondrial genomes.</title>
        <authorList>
            <person name="Dowton M."/>
            <person name="Cameron S.L."/>
            <person name="Austin A.D."/>
            <person name="Whiting M.F."/>
        </authorList>
    </citation>
    <scope>NUCLEOTIDE SEQUENCE</scope>
</reference>
<evidence type="ECO:0000256" key="11">
    <source>
        <dbReference type="ARBA" id="ARBA00022982"/>
    </source>
</evidence>
<comment type="function">
    <text evidence="1">Core subunit of the mitochondrial membrane respiratory chain NADH dehydrogenase (Complex I) that is believed to belong to the minimal assembly required for catalysis. Complex I functions in the transfer of electrons from NADH to the respiratory chain. The immediate electron acceptor for the enzyme is believed to be ubiquinone.</text>
</comment>
<feature type="transmembrane region" description="Helical" evidence="18">
    <location>
        <begin position="318"/>
        <end position="334"/>
    </location>
</feature>
<keyword evidence="9 18" id="KW-0999">Mitochondrion inner membrane</keyword>
<keyword evidence="8 18" id="KW-0812">Transmembrane</keyword>
<keyword evidence="11 18" id="KW-0249">Electron transport</keyword>
<comment type="similarity">
    <text evidence="3 18">Belongs to the complex I subunit 2 family.</text>
</comment>
<comment type="subcellular location">
    <subcellularLocation>
        <location evidence="2 18">Mitochondrion inner membrane</location>
        <topology evidence="2 18">Multi-pass membrane protein</topology>
    </subcellularLocation>
</comment>
<evidence type="ECO:0000256" key="12">
    <source>
        <dbReference type="ARBA" id="ARBA00022989"/>
    </source>
</evidence>
<evidence type="ECO:0000259" key="19">
    <source>
        <dbReference type="Pfam" id="PF00361"/>
    </source>
</evidence>
<protein>
    <recommendedName>
        <fullName evidence="5 18">NADH-ubiquinone oxidoreductase chain 2</fullName>
        <ecNumber evidence="4 18">7.1.1.2</ecNumber>
    </recommendedName>
</protein>
<feature type="transmembrane region" description="Helical" evidence="18">
    <location>
        <begin position="270"/>
        <end position="297"/>
    </location>
</feature>
<feature type="transmembrane region" description="Helical" evidence="18">
    <location>
        <begin position="28"/>
        <end position="48"/>
    </location>
</feature>
<comment type="catalytic activity">
    <reaction evidence="17 18">
        <text>a ubiquinone + NADH + 5 H(+)(in) = a ubiquinol + NAD(+) + 4 H(+)(out)</text>
        <dbReference type="Rhea" id="RHEA:29091"/>
        <dbReference type="Rhea" id="RHEA-COMP:9565"/>
        <dbReference type="Rhea" id="RHEA-COMP:9566"/>
        <dbReference type="ChEBI" id="CHEBI:15378"/>
        <dbReference type="ChEBI" id="CHEBI:16389"/>
        <dbReference type="ChEBI" id="CHEBI:17976"/>
        <dbReference type="ChEBI" id="CHEBI:57540"/>
        <dbReference type="ChEBI" id="CHEBI:57945"/>
        <dbReference type="EC" id="7.1.1.2"/>
    </reaction>
</comment>
<proteinExistence type="inferred from homology"/>
<evidence type="ECO:0000256" key="6">
    <source>
        <dbReference type="ARBA" id="ARBA00022448"/>
    </source>
</evidence>
<dbReference type="InterPro" id="IPR003917">
    <property type="entry name" value="NADH_UbQ_OxRdtase_chain2"/>
</dbReference>
<evidence type="ECO:0000256" key="3">
    <source>
        <dbReference type="ARBA" id="ARBA00007012"/>
    </source>
</evidence>
<keyword evidence="12 18" id="KW-1133">Transmembrane helix</keyword>
<evidence type="ECO:0000256" key="16">
    <source>
        <dbReference type="ARBA" id="ARBA00023136"/>
    </source>
</evidence>
<feature type="transmembrane region" description="Helical" evidence="18">
    <location>
        <begin position="173"/>
        <end position="192"/>
    </location>
</feature>
<geneLocation type="mitochondrion" evidence="20"/>
<organism evidence="20">
    <name type="scientific">Enicospilus sp. MD-2008</name>
    <dbReference type="NCBI Taxonomy" id="576951"/>
    <lineage>
        <taxon>Eukaryota</taxon>
        <taxon>Metazoa</taxon>
        <taxon>Ecdysozoa</taxon>
        <taxon>Arthropoda</taxon>
        <taxon>Hexapoda</taxon>
        <taxon>Insecta</taxon>
        <taxon>Pterygota</taxon>
        <taxon>Neoptera</taxon>
        <taxon>Endopterygota</taxon>
        <taxon>Hymenoptera</taxon>
        <taxon>Apocrita</taxon>
        <taxon>Ichneumonoidea</taxon>
        <taxon>Ichneumonidae</taxon>
        <taxon>Ophioninae</taxon>
        <taxon>Enicospilus</taxon>
    </lineage>
</organism>
<evidence type="ECO:0000256" key="2">
    <source>
        <dbReference type="ARBA" id="ARBA00004448"/>
    </source>
</evidence>
<feature type="transmembrane region" description="Helical" evidence="18">
    <location>
        <begin position="5"/>
        <end position="22"/>
    </location>
</feature>
<dbReference type="GO" id="GO:0005743">
    <property type="term" value="C:mitochondrial inner membrane"/>
    <property type="evidence" value="ECO:0007669"/>
    <property type="project" value="UniProtKB-SubCell"/>
</dbReference>
<dbReference type="PANTHER" id="PTHR46552:SF1">
    <property type="entry name" value="NADH-UBIQUINONE OXIDOREDUCTASE CHAIN 2"/>
    <property type="match status" value="1"/>
</dbReference>
<evidence type="ECO:0000256" key="9">
    <source>
        <dbReference type="ARBA" id="ARBA00022792"/>
    </source>
</evidence>
<feature type="transmembrane region" description="Helical" evidence="18">
    <location>
        <begin position="122"/>
        <end position="143"/>
    </location>
</feature>
<dbReference type="EMBL" id="FJ478177">
    <property type="protein sequence ID" value="ACJ69625.1"/>
    <property type="molecule type" value="Genomic_DNA"/>
</dbReference>
<keyword evidence="10 18" id="KW-1278">Translocase</keyword>
<feature type="transmembrane region" description="Helical" evidence="18">
    <location>
        <begin position="60"/>
        <end position="79"/>
    </location>
</feature>
<dbReference type="AlphaFoldDB" id="C4NCI1"/>
<dbReference type="InterPro" id="IPR001750">
    <property type="entry name" value="ND/Mrp_TM"/>
</dbReference>
<dbReference type="PRINTS" id="PR01436">
    <property type="entry name" value="NADHDHGNASE2"/>
</dbReference>
<dbReference type="InterPro" id="IPR050175">
    <property type="entry name" value="Complex_I_Subunit_2"/>
</dbReference>
<evidence type="ECO:0000256" key="10">
    <source>
        <dbReference type="ARBA" id="ARBA00022967"/>
    </source>
</evidence>
<feature type="domain" description="NADH:quinone oxidoreductase/Mrp antiporter transmembrane" evidence="19">
    <location>
        <begin position="25"/>
        <end position="281"/>
    </location>
</feature>
<keyword evidence="14 18" id="KW-0830">Ubiquinone</keyword>
<evidence type="ECO:0000256" key="17">
    <source>
        <dbReference type="ARBA" id="ARBA00049551"/>
    </source>
</evidence>
<feature type="transmembrane region" description="Helical" evidence="18">
    <location>
        <begin position="149"/>
        <end position="166"/>
    </location>
</feature>
<evidence type="ECO:0000256" key="4">
    <source>
        <dbReference type="ARBA" id="ARBA00012944"/>
    </source>
</evidence>
<comment type="function">
    <text evidence="18">Core subunit of the mitochondrial membrane respiratory chain NADH dehydrogenase (Complex I) which catalyzes electron transfer from NADH through the respiratory chain, using ubiquinone as an electron acceptor. Essential for the catalytic activity and assembly of complex I.</text>
</comment>
<name>C4NCI1_9HYME</name>
<evidence type="ECO:0000256" key="18">
    <source>
        <dbReference type="RuleBase" id="RU003403"/>
    </source>
</evidence>
<dbReference type="GO" id="GO:0006120">
    <property type="term" value="P:mitochondrial electron transport, NADH to ubiquinone"/>
    <property type="evidence" value="ECO:0007669"/>
    <property type="project" value="InterPro"/>
</dbReference>
<keyword evidence="7 18" id="KW-0679">Respiratory chain</keyword>